<evidence type="ECO:0000256" key="1">
    <source>
        <dbReference type="SAM" id="Coils"/>
    </source>
</evidence>
<name>A0ABM9WXK5_VIBAE</name>
<proteinExistence type="predicted"/>
<organism evidence="2 3">
    <name type="scientific">Vibrio antiquarius (strain Ex25)</name>
    <dbReference type="NCBI Taxonomy" id="150340"/>
    <lineage>
        <taxon>Bacteria</taxon>
        <taxon>Pseudomonadati</taxon>
        <taxon>Pseudomonadota</taxon>
        <taxon>Gammaproteobacteria</taxon>
        <taxon>Vibrionales</taxon>
        <taxon>Vibrionaceae</taxon>
        <taxon>Vibrio</taxon>
        <taxon>Vibrio diabolicus subgroup</taxon>
    </lineage>
</organism>
<feature type="coiled-coil region" evidence="1">
    <location>
        <begin position="168"/>
        <end position="209"/>
    </location>
</feature>
<keyword evidence="3" id="KW-1185">Reference proteome</keyword>
<dbReference type="Proteomes" id="UP000242664">
    <property type="component" value="Unassembled WGS sequence"/>
</dbReference>
<dbReference type="EMBL" id="DS267811">
    <property type="protein sequence ID" value="EDN58069.1"/>
    <property type="molecule type" value="Genomic_DNA"/>
</dbReference>
<gene>
    <name evidence="2" type="ORF">VEx25_B0129</name>
</gene>
<reference evidence="3" key="1">
    <citation type="submission" date="2006-10" db="EMBL/GenBank/DDBJ databases">
        <authorList>
            <person name="Heidelberg J."/>
            <person name="Sebastian Y."/>
        </authorList>
    </citation>
    <scope>NUCLEOTIDE SEQUENCE [LARGE SCALE GENOMIC DNA]</scope>
    <source>
        <strain evidence="3">EX25</strain>
    </source>
</reference>
<protein>
    <submittedName>
        <fullName evidence="2">Chromosome segregation ATPases</fullName>
    </submittedName>
</protein>
<keyword evidence="1" id="KW-0175">Coiled coil</keyword>
<sequence length="255" mass="29650">MQLNHSFINELKSTLEESSFSADDFEISSENKNYLFSISFLHYDSFQVVVREIEYEKETKVTKPIPKDIYSATFRTLSGDETKYTTDKVQSIEVTLVPGELKATDIYEISDLSHIKYDLKEWCNNIERELLVIYAEEPSCDVKLSEQIEEMFPTEMFDSDERFDESELVKLKDSLHSLKERVRAIREECDISEEKIKVLESALNKAETNAKSFPKGAWLRFNKAKITNALKKIFATPEVRQLGYEVIKKIALREI</sequence>
<evidence type="ECO:0000313" key="2">
    <source>
        <dbReference type="EMBL" id="EDN58069.1"/>
    </source>
</evidence>
<evidence type="ECO:0000313" key="3">
    <source>
        <dbReference type="Proteomes" id="UP000242664"/>
    </source>
</evidence>
<accession>A0ABM9WXK5</accession>
<dbReference type="RefSeq" id="WP_006741460.1">
    <property type="nucleotide sequence ID" value="NC_013456.1"/>
</dbReference>
<dbReference type="GeneID" id="45027448"/>